<dbReference type="Proteomes" id="UP000239757">
    <property type="component" value="Unassembled WGS sequence"/>
</dbReference>
<evidence type="ECO:0000313" key="4">
    <source>
        <dbReference type="Proteomes" id="UP000239757"/>
    </source>
</evidence>
<feature type="region of interest" description="Disordered" evidence="1">
    <location>
        <begin position="1"/>
        <end position="43"/>
    </location>
</feature>
<feature type="compositionally biased region" description="Polar residues" evidence="1">
    <location>
        <begin position="30"/>
        <end position="43"/>
    </location>
</feature>
<organism evidence="3 4">
    <name type="scientific">Gossypium barbadense</name>
    <name type="common">Sea Island cotton</name>
    <name type="synonym">Hibiscus barbadensis</name>
    <dbReference type="NCBI Taxonomy" id="3634"/>
    <lineage>
        <taxon>Eukaryota</taxon>
        <taxon>Viridiplantae</taxon>
        <taxon>Streptophyta</taxon>
        <taxon>Embryophyta</taxon>
        <taxon>Tracheophyta</taxon>
        <taxon>Spermatophyta</taxon>
        <taxon>Magnoliopsida</taxon>
        <taxon>eudicotyledons</taxon>
        <taxon>Gunneridae</taxon>
        <taxon>Pentapetalae</taxon>
        <taxon>rosids</taxon>
        <taxon>malvids</taxon>
        <taxon>Malvales</taxon>
        <taxon>Malvaceae</taxon>
        <taxon>Malvoideae</taxon>
        <taxon>Gossypium</taxon>
    </lineage>
</organism>
<feature type="transmembrane region" description="Helical" evidence="2">
    <location>
        <begin position="183"/>
        <end position="201"/>
    </location>
</feature>
<proteinExistence type="predicted"/>
<keyword evidence="2" id="KW-1133">Transmembrane helix</keyword>
<evidence type="ECO:0000256" key="1">
    <source>
        <dbReference type="SAM" id="MobiDB-lite"/>
    </source>
</evidence>
<dbReference type="AlphaFoldDB" id="A0A2P5X5A8"/>
<reference evidence="3 4" key="1">
    <citation type="submission" date="2015-01" db="EMBL/GenBank/DDBJ databases">
        <title>Genome of allotetraploid Gossypium barbadense reveals genomic plasticity and fiber elongation in cotton evolution.</title>
        <authorList>
            <person name="Chen X."/>
            <person name="Liu X."/>
            <person name="Zhao B."/>
            <person name="Zheng H."/>
            <person name="Hu Y."/>
            <person name="Lu G."/>
            <person name="Yang C."/>
            <person name="Chen J."/>
            <person name="Shan C."/>
            <person name="Zhang L."/>
            <person name="Zhou Y."/>
            <person name="Wang L."/>
            <person name="Guo W."/>
            <person name="Bai Y."/>
            <person name="Ruan J."/>
            <person name="Shangguan X."/>
            <person name="Mao Y."/>
            <person name="Jiang J."/>
            <person name="Zhu Y."/>
            <person name="Lei J."/>
            <person name="Kang H."/>
            <person name="Chen S."/>
            <person name="He X."/>
            <person name="Wang R."/>
            <person name="Wang Y."/>
            <person name="Chen J."/>
            <person name="Wang L."/>
            <person name="Yu S."/>
            <person name="Wang B."/>
            <person name="Wei J."/>
            <person name="Song S."/>
            <person name="Lu X."/>
            <person name="Gao Z."/>
            <person name="Gu W."/>
            <person name="Deng X."/>
            <person name="Ma D."/>
            <person name="Wang S."/>
            <person name="Liang W."/>
            <person name="Fang L."/>
            <person name="Cai C."/>
            <person name="Zhu X."/>
            <person name="Zhou B."/>
            <person name="Zhang Y."/>
            <person name="Chen Z."/>
            <person name="Xu S."/>
            <person name="Zhu R."/>
            <person name="Wang S."/>
            <person name="Zhang T."/>
            <person name="Zhao G."/>
        </authorList>
    </citation>
    <scope>NUCLEOTIDE SEQUENCE [LARGE SCALE GENOMIC DNA]</scope>
    <source>
        <strain evidence="4">cv. Xinhai21</strain>
        <tissue evidence="3">Leaf</tissue>
    </source>
</reference>
<dbReference type="EMBL" id="KZ665645">
    <property type="protein sequence ID" value="PPR98506.1"/>
    <property type="molecule type" value="Genomic_DNA"/>
</dbReference>
<evidence type="ECO:0008006" key="5">
    <source>
        <dbReference type="Google" id="ProtNLM"/>
    </source>
</evidence>
<gene>
    <name evidence="3" type="ORF">GOBAR_AA22165</name>
</gene>
<evidence type="ECO:0000256" key="2">
    <source>
        <dbReference type="SAM" id="Phobius"/>
    </source>
</evidence>
<keyword evidence="2" id="KW-0812">Transmembrane</keyword>
<sequence length="206" mass="22742">MGLKKMRQSGKGKGVIVGHKPKVGQKVLKPNNSIRDPSRPNQQYFDDGSAIARDKMKKVIKVGGFELVQISSHLNSIKHQAIRFGGDDYTGVSSIKESMGMMMDRGSTSTSLMLDTSMETEQVEVYASPQPNTRKSLWNTLIVMADSIRVPWLIAGDFNSILDGSDRVEEHLFLGLVVNDFKILFLTMACVIWVIMVPNLLGAGVL</sequence>
<protein>
    <recommendedName>
        <fullName evidence="5">Endonuclease/exonuclease/phosphatase domain-containing protein</fullName>
    </recommendedName>
</protein>
<dbReference type="OrthoDB" id="1001388at2759"/>
<accession>A0A2P5X5A8</accession>
<keyword evidence="2" id="KW-0472">Membrane</keyword>
<name>A0A2P5X5A8_GOSBA</name>
<feature type="compositionally biased region" description="Basic residues" evidence="1">
    <location>
        <begin position="1"/>
        <end position="10"/>
    </location>
</feature>
<evidence type="ECO:0000313" key="3">
    <source>
        <dbReference type="EMBL" id="PPR98506.1"/>
    </source>
</evidence>